<protein>
    <submittedName>
        <fullName evidence="2">Uncharacterized protein</fullName>
    </submittedName>
</protein>
<reference evidence="2 3" key="1">
    <citation type="journal article" date="2018" name="Mycol. Prog.">
        <title>Coniella lustricola, a new species from submerged detritus.</title>
        <authorList>
            <person name="Raudabaugh D.B."/>
            <person name="Iturriaga T."/>
            <person name="Carver A."/>
            <person name="Mondo S."/>
            <person name="Pangilinan J."/>
            <person name="Lipzen A."/>
            <person name="He G."/>
            <person name="Amirebrahimi M."/>
            <person name="Grigoriev I.V."/>
            <person name="Miller A.N."/>
        </authorList>
    </citation>
    <scope>NUCLEOTIDE SEQUENCE [LARGE SCALE GENOMIC DNA]</scope>
    <source>
        <strain evidence="2 3">B22-T-1</strain>
    </source>
</reference>
<gene>
    <name evidence="2" type="ORF">BD289DRAFT_275006</name>
</gene>
<feature type="compositionally biased region" description="Polar residues" evidence="1">
    <location>
        <begin position="1"/>
        <end position="13"/>
    </location>
</feature>
<accession>A0A2T3A6R8</accession>
<keyword evidence="3" id="KW-1185">Reference proteome</keyword>
<dbReference type="Proteomes" id="UP000241462">
    <property type="component" value="Unassembled WGS sequence"/>
</dbReference>
<feature type="region of interest" description="Disordered" evidence="1">
    <location>
        <begin position="1"/>
        <end position="30"/>
    </location>
</feature>
<dbReference type="EMBL" id="KZ678452">
    <property type="protein sequence ID" value="PSR83912.1"/>
    <property type="molecule type" value="Genomic_DNA"/>
</dbReference>
<dbReference type="AlphaFoldDB" id="A0A2T3A6R8"/>
<dbReference type="InParanoid" id="A0A2T3A6R8"/>
<organism evidence="2 3">
    <name type="scientific">Coniella lustricola</name>
    <dbReference type="NCBI Taxonomy" id="2025994"/>
    <lineage>
        <taxon>Eukaryota</taxon>
        <taxon>Fungi</taxon>
        <taxon>Dikarya</taxon>
        <taxon>Ascomycota</taxon>
        <taxon>Pezizomycotina</taxon>
        <taxon>Sordariomycetes</taxon>
        <taxon>Sordariomycetidae</taxon>
        <taxon>Diaporthales</taxon>
        <taxon>Schizoparmaceae</taxon>
        <taxon>Coniella</taxon>
    </lineage>
</organism>
<evidence type="ECO:0000256" key="1">
    <source>
        <dbReference type="SAM" id="MobiDB-lite"/>
    </source>
</evidence>
<name>A0A2T3A6R8_9PEZI</name>
<evidence type="ECO:0000313" key="2">
    <source>
        <dbReference type="EMBL" id="PSR83912.1"/>
    </source>
</evidence>
<evidence type="ECO:0000313" key="3">
    <source>
        <dbReference type="Proteomes" id="UP000241462"/>
    </source>
</evidence>
<proteinExistence type="predicted"/>
<sequence length="153" mass="17664">MRRYNRASSQATHTGMPKDQKAPSSTQPSWKSYRCGVARPARAVLVLSKILAWKSKVGCRTVYYRIWFKPSSFSFARRRFRASVRARRNSHHVAAPRRCHGIGGTLARRRVYSVYMDTMSRRELVTFSSPLDTRRWGTRNCNSRQLAIAIRGN</sequence>